<dbReference type="Proteomes" id="UP000324222">
    <property type="component" value="Unassembled WGS sequence"/>
</dbReference>
<organism evidence="1 2">
    <name type="scientific">Portunus trituberculatus</name>
    <name type="common">Swimming crab</name>
    <name type="synonym">Neptunus trituberculatus</name>
    <dbReference type="NCBI Taxonomy" id="210409"/>
    <lineage>
        <taxon>Eukaryota</taxon>
        <taxon>Metazoa</taxon>
        <taxon>Ecdysozoa</taxon>
        <taxon>Arthropoda</taxon>
        <taxon>Crustacea</taxon>
        <taxon>Multicrustacea</taxon>
        <taxon>Malacostraca</taxon>
        <taxon>Eumalacostraca</taxon>
        <taxon>Eucarida</taxon>
        <taxon>Decapoda</taxon>
        <taxon>Pleocyemata</taxon>
        <taxon>Brachyura</taxon>
        <taxon>Eubrachyura</taxon>
        <taxon>Portunoidea</taxon>
        <taxon>Portunidae</taxon>
        <taxon>Portuninae</taxon>
        <taxon>Portunus</taxon>
    </lineage>
</organism>
<dbReference type="EMBL" id="VSRR010002294">
    <property type="protein sequence ID" value="MPC30664.1"/>
    <property type="molecule type" value="Genomic_DNA"/>
</dbReference>
<name>A0A5B7ED14_PORTR</name>
<proteinExistence type="predicted"/>
<comment type="caution">
    <text evidence="1">The sequence shown here is derived from an EMBL/GenBank/DDBJ whole genome shotgun (WGS) entry which is preliminary data.</text>
</comment>
<evidence type="ECO:0000313" key="1">
    <source>
        <dbReference type="EMBL" id="MPC30664.1"/>
    </source>
</evidence>
<accession>A0A5B7ED14</accession>
<protein>
    <submittedName>
        <fullName evidence="1">Uncharacterized protein</fullName>
    </submittedName>
</protein>
<sequence>MAAVVRSSSMEMRTRENESGNSWCKIARRLSYPWNNVMIRDKRGNRAAQINGRSQPLLLVKLVRIKSTAEFWKTSASKTGNGIAYIIGIVHFQDSTNSQ</sequence>
<reference evidence="1 2" key="1">
    <citation type="submission" date="2019-05" db="EMBL/GenBank/DDBJ databases">
        <title>Another draft genome of Portunus trituberculatus and its Hox gene families provides insights of decapod evolution.</title>
        <authorList>
            <person name="Jeong J.-H."/>
            <person name="Song I."/>
            <person name="Kim S."/>
            <person name="Choi T."/>
            <person name="Kim D."/>
            <person name="Ryu S."/>
            <person name="Kim W."/>
        </authorList>
    </citation>
    <scope>NUCLEOTIDE SEQUENCE [LARGE SCALE GENOMIC DNA]</scope>
    <source>
        <tissue evidence="1">Muscle</tissue>
    </source>
</reference>
<keyword evidence="2" id="KW-1185">Reference proteome</keyword>
<dbReference type="AlphaFoldDB" id="A0A5B7ED14"/>
<evidence type="ECO:0000313" key="2">
    <source>
        <dbReference type="Proteomes" id="UP000324222"/>
    </source>
</evidence>
<gene>
    <name evidence="1" type="ORF">E2C01_023932</name>
</gene>